<comment type="caution">
    <text evidence="1">The sequence shown here is derived from an EMBL/GenBank/DDBJ whole genome shotgun (WGS) entry which is preliminary data.</text>
</comment>
<geneLocation type="plasmid" evidence="1">
    <name>unnamed</name>
</geneLocation>
<keyword evidence="2" id="KW-1185">Reference proteome</keyword>
<organism evidence="1 2">
    <name type="scientific">Peteryoungia algae</name>
    <dbReference type="NCBI Taxonomy" id="2919917"/>
    <lineage>
        <taxon>Bacteria</taxon>
        <taxon>Pseudomonadati</taxon>
        <taxon>Pseudomonadota</taxon>
        <taxon>Alphaproteobacteria</taxon>
        <taxon>Hyphomicrobiales</taxon>
        <taxon>Rhizobiaceae</taxon>
        <taxon>Peteryoungia</taxon>
    </lineage>
</organism>
<dbReference type="Pfam" id="PF10923">
    <property type="entry name" value="BrxC_BrxD"/>
    <property type="match status" value="1"/>
</dbReference>
<gene>
    <name evidence="1" type="ORF">MKJ03_05630</name>
</gene>
<dbReference type="Gene3D" id="3.40.50.300">
    <property type="entry name" value="P-loop containing nucleotide triphosphate hydrolases"/>
    <property type="match status" value="1"/>
</dbReference>
<dbReference type="InterPro" id="IPR027417">
    <property type="entry name" value="P-loop_NTPase"/>
</dbReference>
<sequence>MSLRDKLLQSKDKQKPDLFALYGVLANPFPASSQTSQNPRRKQSGDEQAEARIISFIRDQKSQVVVVEGTQGVGKTNFLNHFEAEIEDVLGELDGFYVVRYLADPEASFDGTIRRLFQELGEDHIVKLSHQLQLNDAPIASARSQDMRSALQRLANQGPDAELIKLVMDWLYGGRLLKAHKEKLNIHFRLDTVESKTAALRDLVVVSSEAGVLNGIFLLLDELEKQDGILSPTAVVRYLSAMRAIIDSLPHHLFMMIAVTPDALRRYSNALPAFRSRLQNQITLRPLMSLRDAKALANFYVEHAKQQASKKFPGKQPGTKELISPLEIEDVFEQLKIVSDRRGDQGVPQRVFLHRLHAACEDRIQELD</sequence>
<evidence type="ECO:0000313" key="2">
    <source>
        <dbReference type="Proteomes" id="UP001522662"/>
    </source>
</evidence>
<dbReference type="Proteomes" id="UP001522662">
    <property type="component" value="Unassembled WGS sequence"/>
</dbReference>
<accession>A0ABT0CXB0</accession>
<proteinExistence type="predicted"/>
<name>A0ABT0CXB0_9HYPH</name>
<dbReference type="RefSeq" id="WP_245135373.1">
    <property type="nucleotide sequence ID" value="NZ_CP128477.1"/>
</dbReference>
<keyword evidence="1" id="KW-0614">Plasmid</keyword>
<protein>
    <submittedName>
        <fullName evidence="1">DUF2791 family P-loop domain-containing protein</fullName>
    </submittedName>
</protein>
<dbReference type="EMBL" id="JALAYX010000001">
    <property type="protein sequence ID" value="MCJ8237799.1"/>
    <property type="molecule type" value="Genomic_DNA"/>
</dbReference>
<dbReference type="InterPro" id="IPR021228">
    <property type="entry name" value="BrxD"/>
</dbReference>
<evidence type="ECO:0000313" key="1">
    <source>
        <dbReference type="EMBL" id="MCJ8237799.1"/>
    </source>
</evidence>
<dbReference type="SUPFAM" id="SSF52540">
    <property type="entry name" value="P-loop containing nucleoside triphosphate hydrolases"/>
    <property type="match status" value="1"/>
</dbReference>
<reference evidence="1 2" key="1">
    <citation type="submission" date="2022-03" db="EMBL/GenBank/DDBJ databases">
        <title>Rhizobium SSM4.3 sp. nov., isolated from Sediment (Gouqi Island).</title>
        <authorList>
            <person name="Chen G."/>
        </authorList>
    </citation>
    <scope>NUCLEOTIDE SEQUENCE [LARGE SCALE GENOMIC DNA]</scope>
    <source>
        <strain evidence="1 2">SSM4.3</strain>
        <plasmid evidence="1">unnamed</plasmid>
    </source>
</reference>